<evidence type="ECO:0000256" key="1">
    <source>
        <dbReference type="SAM" id="MobiDB-lite"/>
    </source>
</evidence>
<feature type="region of interest" description="Disordered" evidence="1">
    <location>
        <begin position="1"/>
        <end position="245"/>
    </location>
</feature>
<feature type="compositionally biased region" description="Basic residues" evidence="1">
    <location>
        <begin position="337"/>
        <end position="369"/>
    </location>
</feature>
<evidence type="ECO:0000313" key="2">
    <source>
        <dbReference type="EMBL" id="CAA9351664.1"/>
    </source>
</evidence>
<feature type="compositionally biased region" description="Low complexity" evidence="1">
    <location>
        <begin position="153"/>
        <end position="163"/>
    </location>
</feature>
<keyword evidence="2" id="KW-0132">Cell division</keyword>
<organism evidence="2">
    <name type="scientific">uncultured Frankineae bacterium</name>
    <dbReference type="NCBI Taxonomy" id="437475"/>
    <lineage>
        <taxon>Bacteria</taxon>
        <taxon>Bacillati</taxon>
        <taxon>Actinomycetota</taxon>
        <taxon>Actinomycetes</taxon>
        <taxon>Frankiales</taxon>
        <taxon>environmental samples</taxon>
    </lineage>
</organism>
<feature type="compositionally biased region" description="Basic residues" evidence="1">
    <location>
        <begin position="123"/>
        <end position="136"/>
    </location>
</feature>
<feature type="compositionally biased region" description="Basic and acidic residues" evidence="1">
    <location>
        <begin position="80"/>
        <end position="93"/>
    </location>
</feature>
<accession>A0A6J4M6N6</accession>
<sequence>DGALGDPVVRAASRDGAAADRVRRAHRRSRLHRRRSGRRRPGAVGHAGVRAGSRCAVPARPPRGALRRAARRPVAAAVRRSAERPGARRDPPPRLRGCGASRPARSRRAGRGSAPAAGLDRGRGRRLPGRPARRPGPHPTAALHLHRRRHRSGAAAAARSAGARTHDQRSAAVDPGRSLHAAAERGRQAPAHPVLRRLPRRQARRPVPRQPPGPRSRPAPCPRPRPRAAGVGRQPRGAGARPRPRQLAAVLRAVRRHALRRHRAHELAGHRRRAVPRRCLRRLPAVLARAAARRHLARPVRGRRRCGVPAGAVAVRVRHRGADGHGARRGTSQHGAVRQHRLHHGRHRRGARPGRRHGGAARLRAHRRERAADGAVGARLLRQAPRRGPVVLARPAGLRHRRRGHGSDPPHRRHPSLAVVRRVVHRGQLGPRRGAAADQRCRPAPRAGAGDPRPGARSTGLGRDPGGPPAAEADRAGAVV</sequence>
<proteinExistence type="predicted"/>
<dbReference type="EMBL" id="CADCUE010000223">
    <property type="protein sequence ID" value="CAA9351664.1"/>
    <property type="molecule type" value="Genomic_DNA"/>
</dbReference>
<feature type="region of interest" description="Disordered" evidence="1">
    <location>
        <begin position="321"/>
        <end position="480"/>
    </location>
</feature>
<feature type="compositionally biased region" description="Basic residues" evidence="1">
    <location>
        <begin position="23"/>
        <end position="41"/>
    </location>
</feature>
<feature type="compositionally biased region" description="Low complexity" evidence="1">
    <location>
        <begin position="227"/>
        <end position="245"/>
    </location>
</feature>
<gene>
    <name evidence="2" type="ORF">AVDCRST_MAG16-2420</name>
</gene>
<name>A0A6J4M6N6_9ACTN</name>
<keyword evidence="2" id="KW-0131">Cell cycle</keyword>
<protein>
    <submittedName>
        <fullName evidence="2">FtsW-like cell division membrane protein CA_C0505</fullName>
    </submittedName>
</protein>
<dbReference type="AlphaFoldDB" id="A0A6J4M6N6"/>
<feature type="non-terminal residue" evidence="2">
    <location>
        <position position="1"/>
    </location>
</feature>
<feature type="compositionally biased region" description="Basic residues" evidence="1">
    <location>
        <begin position="194"/>
        <end position="207"/>
    </location>
</feature>
<reference evidence="2" key="1">
    <citation type="submission" date="2020-02" db="EMBL/GenBank/DDBJ databases">
        <authorList>
            <person name="Meier V. D."/>
        </authorList>
    </citation>
    <scope>NUCLEOTIDE SEQUENCE</scope>
    <source>
        <strain evidence="2">AVDCRST_MAG16</strain>
    </source>
</reference>
<feature type="compositionally biased region" description="Low complexity" evidence="1">
    <location>
        <begin position="442"/>
        <end position="457"/>
    </location>
</feature>
<feature type="non-terminal residue" evidence="2">
    <location>
        <position position="480"/>
    </location>
</feature>
<dbReference type="GO" id="GO:0051301">
    <property type="term" value="P:cell division"/>
    <property type="evidence" value="ECO:0007669"/>
    <property type="project" value="UniProtKB-KW"/>
</dbReference>
<feature type="compositionally biased region" description="Pro residues" evidence="1">
    <location>
        <begin position="208"/>
        <end position="223"/>
    </location>
</feature>